<dbReference type="HOGENOM" id="CLU_070417_1_0_1"/>
<dbReference type="OMA" id="INFGYLM"/>
<name>G0MD75_CAEBE</name>
<evidence type="ECO:0000256" key="3">
    <source>
        <dbReference type="ARBA" id="ARBA00022989"/>
    </source>
</evidence>
<evidence type="ECO:0000256" key="2">
    <source>
        <dbReference type="ARBA" id="ARBA00022692"/>
    </source>
</evidence>
<feature type="transmembrane region" description="Helical" evidence="5">
    <location>
        <begin position="221"/>
        <end position="243"/>
    </location>
</feature>
<evidence type="ECO:0000313" key="7">
    <source>
        <dbReference type="EMBL" id="EGT49402.1"/>
    </source>
</evidence>
<keyword evidence="2 5" id="KW-0812">Transmembrane</keyword>
<dbReference type="Proteomes" id="UP000008068">
    <property type="component" value="Unassembled WGS sequence"/>
</dbReference>
<dbReference type="GO" id="GO:0004930">
    <property type="term" value="F:G protein-coupled receptor activity"/>
    <property type="evidence" value="ECO:0007669"/>
    <property type="project" value="InterPro"/>
</dbReference>
<dbReference type="PANTHER" id="PTHR46952">
    <property type="entry name" value="SERPENTINE RECEPTOR, CLASS X-RELATED"/>
    <property type="match status" value="1"/>
</dbReference>
<evidence type="ECO:0000256" key="1">
    <source>
        <dbReference type="ARBA" id="ARBA00004370"/>
    </source>
</evidence>
<feature type="transmembrane region" description="Helical" evidence="5">
    <location>
        <begin position="12"/>
        <end position="29"/>
    </location>
</feature>
<proteinExistence type="predicted"/>
<dbReference type="Pfam" id="PF10328">
    <property type="entry name" value="7TM_GPCR_Srx"/>
    <property type="match status" value="1"/>
</dbReference>
<gene>
    <name evidence="7" type="ORF">CAEBREN_14893</name>
</gene>
<dbReference type="GO" id="GO:0016020">
    <property type="term" value="C:membrane"/>
    <property type="evidence" value="ECO:0007669"/>
    <property type="project" value="UniProtKB-SubCell"/>
</dbReference>
<dbReference type="InterPro" id="IPR000276">
    <property type="entry name" value="GPCR_Rhodpsn"/>
</dbReference>
<dbReference type="PROSITE" id="PS00237">
    <property type="entry name" value="G_PROTEIN_RECEP_F1_1"/>
    <property type="match status" value="1"/>
</dbReference>
<dbReference type="SUPFAM" id="SSF81321">
    <property type="entry name" value="Family A G protein-coupled receptor-like"/>
    <property type="match status" value="1"/>
</dbReference>
<dbReference type="CDD" id="cd00637">
    <property type="entry name" value="7tm_classA_rhodopsin-like"/>
    <property type="match status" value="1"/>
</dbReference>
<evidence type="ECO:0000313" key="8">
    <source>
        <dbReference type="Proteomes" id="UP000008068"/>
    </source>
</evidence>
<protein>
    <recommendedName>
        <fullName evidence="6">7TM GPCR serpentine receptor class x (Srx) domain-containing protein</fullName>
    </recommendedName>
</protein>
<keyword evidence="3 5" id="KW-1133">Transmembrane helix</keyword>
<keyword evidence="4 5" id="KW-0472">Membrane</keyword>
<dbReference type="AlphaFoldDB" id="G0MD75"/>
<evidence type="ECO:0000256" key="4">
    <source>
        <dbReference type="ARBA" id="ARBA00023136"/>
    </source>
</evidence>
<dbReference type="OrthoDB" id="10371774at2759"/>
<keyword evidence="8" id="KW-1185">Reference proteome</keyword>
<evidence type="ECO:0000256" key="5">
    <source>
        <dbReference type="SAM" id="Phobius"/>
    </source>
</evidence>
<feature type="transmembrane region" description="Helical" evidence="5">
    <location>
        <begin position="255"/>
        <end position="277"/>
    </location>
</feature>
<sequence length="309" mass="35343">MLTKIFIQNAGYYIILASTVGLIMNFSVFSQFLKSERTSFYIMCTSQSVSNILTSMIYFGYIGVSYVLYLPLGPSWLNGYMNQSVGYGLIVMGSLTQMMITINRFLVVFFTLYSRVRDVSKYSNQVTVVGLAVCWMSSGWLSVLPGWSEHCFIKSSLDHLGWSSTPCSINFGYLMFATLLIIGITSNFLNILIARKLMVSAKNQSLSSEMSKKRRENAKKFFIQSLCQDWIYVLQMLICYYFIRWFEKDTVGQFMSEMGCDVLVPVVDGLIMFSFNYREKKTLREIKNSNNSDSMKAFEKPKISVCSVK</sequence>
<dbReference type="Gene3D" id="1.20.1070.10">
    <property type="entry name" value="Rhodopsin 7-helix transmembrane proteins"/>
    <property type="match status" value="1"/>
</dbReference>
<dbReference type="EMBL" id="GL379790">
    <property type="protein sequence ID" value="EGT49402.1"/>
    <property type="molecule type" value="Genomic_DNA"/>
</dbReference>
<organism evidence="8">
    <name type="scientific">Caenorhabditis brenneri</name>
    <name type="common">Nematode worm</name>
    <dbReference type="NCBI Taxonomy" id="135651"/>
    <lineage>
        <taxon>Eukaryota</taxon>
        <taxon>Metazoa</taxon>
        <taxon>Ecdysozoa</taxon>
        <taxon>Nematoda</taxon>
        <taxon>Chromadorea</taxon>
        <taxon>Rhabditida</taxon>
        <taxon>Rhabditina</taxon>
        <taxon>Rhabditomorpha</taxon>
        <taxon>Rhabditoidea</taxon>
        <taxon>Rhabditidae</taxon>
        <taxon>Peloderinae</taxon>
        <taxon>Caenorhabditis</taxon>
    </lineage>
</organism>
<comment type="subcellular location">
    <subcellularLocation>
        <location evidence="1">Membrane</location>
    </subcellularLocation>
</comment>
<feature type="domain" description="7TM GPCR serpentine receptor class x (Srx)" evidence="6">
    <location>
        <begin position="15"/>
        <end position="276"/>
    </location>
</feature>
<feature type="transmembrane region" description="Helical" evidence="5">
    <location>
        <begin position="168"/>
        <end position="193"/>
    </location>
</feature>
<evidence type="ECO:0000259" key="6">
    <source>
        <dbReference type="Pfam" id="PF10328"/>
    </source>
</evidence>
<feature type="transmembrane region" description="Helical" evidence="5">
    <location>
        <begin position="89"/>
        <end position="114"/>
    </location>
</feature>
<reference evidence="8" key="1">
    <citation type="submission" date="2011-07" db="EMBL/GenBank/DDBJ databases">
        <authorList>
            <consortium name="Caenorhabditis brenneri Sequencing and Analysis Consortium"/>
            <person name="Wilson R.K."/>
        </authorList>
    </citation>
    <scope>NUCLEOTIDE SEQUENCE [LARGE SCALE GENOMIC DNA]</scope>
    <source>
        <strain evidence="8">PB2801</strain>
    </source>
</reference>
<dbReference type="InParanoid" id="G0MD75"/>
<dbReference type="InterPro" id="IPR019430">
    <property type="entry name" value="7TM_GPCR_serpentine_rcpt_Srx"/>
</dbReference>
<accession>G0MD75</accession>
<feature type="transmembrane region" description="Helical" evidence="5">
    <location>
        <begin position="126"/>
        <end position="148"/>
    </location>
</feature>
<feature type="transmembrane region" description="Helical" evidence="5">
    <location>
        <begin position="49"/>
        <end position="69"/>
    </location>
</feature>
<dbReference type="eggNOG" id="ENOG502QXPA">
    <property type="taxonomic scope" value="Eukaryota"/>
</dbReference>